<evidence type="ECO:0000313" key="7">
    <source>
        <dbReference type="EMBL" id="KAK7064271.1"/>
    </source>
</evidence>
<name>A0AAW0EFZ9_9AGAR</name>
<dbReference type="PROSITE" id="PS50294">
    <property type="entry name" value="WD_REPEATS_REGION"/>
    <property type="match status" value="1"/>
</dbReference>
<dbReference type="InterPro" id="IPR001680">
    <property type="entry name" value="WD40_rpt"/>
</dbReference>
<dbReference type="AlphaFoldDB" id="A0AAW0EFZ9"/>
<keyword evidence="4" id="KW-0805">Transcription regulation</keyword>
<evidence type="ECO:0000256" key="4">
    <source>
        <dbReference type="ARBA" id="ARBA00023015"/>
    </source>
</evidence>
<feature type="repeat" description="WD" evidence="6">
    <location>
        <begin position="218"/>
        <end position="252"/>
    </location>
</feature>
<dbReference type="Gene3D" id="2.130.10.10">
    <property type="entry name" value="YVTN repeat-like/Quinoprotein amine dehydrogenase"/>
    <property type="match status" value="1"/>
</dbReference>
<comment type="caution">
    <text evidence="7">The sequence shown here is derived from an EMBL/GenBank/DDBJ whole genome shotgun (WGS) entry which is preliminary data.</text>
</comment>
<keyword evidence="3" id="KW-0677">Repeat</keyword>
<dbReference type="PROSITE" id="PS50082">
    <property type="entry name" value="WD_REPEATS_2"/>
    <property type="match status" value="1"/>
</dbReference>
<dbReference type="EMBL" id="JAWWNJ010000001">
    <property type="protein sequence ID" value="KAK7064271.1"/>
    <property type="molecule type" value="Genomic_DNA"/>
</dbReference>
<keyword evidence="5" id="KW-0804">Transcription</keyword>
<accession>A0AAW0EFZ9</accession>
<keyword evidence="8" id="KW-1185">Reference proteome</keyword>
<dbReference type="InterPro" id="IPR051243">
    <property type="entry name" value="PcG_WD-repeat"/>
</dbReference>
<sequence length="491" mass="54045">MSTPSYARYHVSKQVIYSNESSTNASIQPFPWALGVKGVEDNLFRGRVSASERWLATRVEFSPAVAIVDSKSLYILLPNGTPSYCFPLDTDLQADPQDRSQVAWALRSTQLSDPLVIVANNRRIFVFSVKHRKVYGYIRGHGGIAVHPTLPNIFATTSADFTTRLYNLDHEIPLNEDNPIWPPWEGPAMASAAHGTDGVDSAGTGIGRCFQMLVGGRSGGHNWDVLGAAFHPRLPLIATCGADRHVKIWRINYTDKTVFREDKPLFSAKITTSRVLSIAWLGDGILLIHTATTSTPATEDPSQTDPELTYETSGMIIDPGTIDIIEWLGFKRFFPDDGRIPDQSLRGGASDYLDSKSYLVLATQKLTFSGNIPTNPITNISQPPLLPGYFLLVDPESMEVCLSHLLSVTGRTFPVNNDAGDSLVDMTKRIRLDDNPSPLQNEIGDGTLPAERLFQFEALESGERIAACALMATGEVVILGTRGRMWFFRDS</sequence>
<gene>
    <name evidence="7" type="ORF">R3P38DRAFT_2823453</name>
</gene>
<evidence type="ECO:0000256" key="3">
    <source>
        <dbReference type="ARBA" id="ARBA00022737"/>
    </source>
</evidence>
<reference evidence="7 8" key="1">
    <citation type="journal article" date="2024" name="J Genomics">
        <title>Draft genome sequencing and assembly of Favolaschia claudopus CIRM-BRFM 2984 isolated from oak limbs.</title>
        <authorList>
            <person name="Navarro D."/>
            <person name="Drula E."/>
            <person name="Chaduli D."/>
            <person name="Cazenave R."/>
            <person name="Ahrendt S."/>
            <person name="Wang J."/>
            <person name="Lipzen A."/>
            <person name="Daum C."/>
            <person name="Barry K."/>
            <person name="Grigoriev I.V."/>
            <person name="Favel A."/>
            <person name="Rosso M.N."/>
            <person name="Martin F."/>
        </authorList>
    </citation>
    <scope>NUCLEOTIDE SEQUENCE [LARGE SCALE GENOMIC DNA]</scope>
    <source>
        <strain evidence="7 8">CIRM-BRFM 2984</strain>
    </source>
</reference>
<evidence type="ECO:0000256" key="5">
    <source>
        <dbReference type="ARBA" id="ARBA00023163"/>
    </source>
</evidence>
<dbReference type="SUPFAM" id="SSF50978">
    <property type="entry name" value="WD40 repeat-like"/>
    <property type="match status" value="1"/>
</dbReference>
<proteinExistence type="inferred from homology"/>
<dbReference type="Pfam" id="PF00400">
    <property type="entry name" value="WD40"/>
    <property type="match status" value="1"/>
</dbReference>
<dbReference type="SMART" id="SM00320">
    <property type="entry name" value="WD40"/>
    <property type="match status" value="2"/>
</dbReference>
<evidence type="ECO:0000256" key="6">
    <source>
        <dbReference type="PROSITE-ProRule" id="PRU00221"/>
    </source>
</evidence>
<dbReference type="InterPro" id="IPR015943">
    <property type="entry name" value="WD40/YVTN_repeat-like_dom_sf"/>
</dbReference>
<keyword evidence="2 6" id="KW-0853">WD repeat</keyword>
<dbReference type="PANTHER" id="PTHR10253">
    <property type="entry name" value="POLYCOMB PROTEIN"/>
    <property type="match status" value="1"/>
</dbReference>
<organism evidence="7 8">
    <name type="scientific">Favolaschia claudopus</name>
    <dbReference type="NCBI Taxonomy" id="2862362"/>
    <lineage>
        <taxon>Eukaryota</taxon>
        <taxon>Fungi</taxon>
        <taxon>Dikarya</taxon>
        <taxon>Basidiomycota</taxon>
        <taxon>Agaricomycotina</taxon>
        <taxon>Agaricomycetes</taxon>
        <taxon>Agaricomycetidae</taxon>
        <taxon>Agaricales</taxon>
        <taxon>Marasmiineae</taxon>
        <taxon>Mycenaceae</taxon>
        <taxon>Favolaschia</taxon>
    </lineage>
</organism>
<dbReference type="InterPro" id="IPR036322">
    <property type="entry name" value="WD40_repeat_dom_sf"/>
</dbReference>
<evidence type="ECO:0000256" key="1">
    <source>
        <dbReference type="ARBA" id="ARBA00008075"/>
    </source>
</evidence>
<comment type="similarity">
    <text evidence="1">Belongs to the WD repeat ESC family.</text>
</comment>
<evidence type="ECO:0000313" key="8">
    <source>
        <dbReference type="Proteomes" id="UP001362999"/>
    </source>
</evidence>
<evidence type="ECO:0000256" key="2">
    <source>
        <dbReference type="ARBA" id="ARBA00022574"/>
    </source>
</evidence>
<dbReference type="Proteomes" id="UP001362999">
    <property type="component" value="Unassembled WGS sequence"/>
</dbReference>
<protein>
    <submittedName>
        <fullName evidence="7">Coatomer beta subunit</fullName>
    </submittedName>
</protein>